<dbReference type="Pfam" id="PF04972">
    <property type="entry name" value="BON"/>
    <property type="match status" value="1"/>
</dbReference>
<gene>
    <name evidence="4" type="ORF">F4827_004070</name>
</gene>
<evidence type="ECO:0000313" key="5">
    <source>
        <dbReference type="Proteomes" id="UP000571554"/>
    </source>
</evidence>
<feature type="region of interest" description="Disordered" evidence="1">
    <location>
        <begin position="35"/>
        <end position="56"/>
    </location>
</feature>
<keyword evidence="2" id="KW-0732">Signal</keyword>
<organism evidence="4 5">
    <name type="scientific">Paraburkholderia bannensis</name>
    <dbReference type="NCBI Taxonomy" id="765414"/>
    <lineage>
        <taxon>Bacteria</taxon>
        <taxon>Pseudomonadati</taxon>
        <taxon>Pseudomonadota</taxon>
        <taxon>Betaproteobacteria</taxon>
        <taxon>Burkholderiales</taxon>
        <taxon>Burkholderiaceae</taxon>
        <taxon>Paraburkholderia</taxon>
    </lineage>
</organism>
<dbReference type="InterPro" id="IPR051686">
    <property type="entry name" value="Lipoprotein_DolP"/>
</dbReference>
<accession>A0A7W9U0X5</accession>
<dbReference type="PROSITE" id="PS50914">
    <property type="entry name" value="BON"/>
    <property type="match status" value="1"/>
</dbReference>
<dbReference type="EMBL" id="JACHBW010000011">
    <property type="protein sequence ID" value="MBB6104211.1"/>
    <property type="molecule type" value="Genomic_DNA"/>
</dbReference>
<feature type="domain" description="BON" evidence="3">
    <location>
        <begin position="56"/>
        <end position="124"/>
    </location>
</feature>
<keyword evidence="5" id="KW-1185">Reference proteome</keyword>
<dbReference type="Gene3D" id="3.30.1340.30">
    <property type="match status" value="1"/>
</dbReference>
<dbReference type="AlphaFoldDB" id="A0A7W9U0X5"/>
<evidence type="ECO:0000256" key="2">
    <source>
        <dbReference type="SAM" id="SignalP"/>
    </source>
</evidence>
<dbReference type="PANTHER" id="PTHR34606:SF15">
    <property type="entry name" value="BON DOMAIN-CONTAINING PROTEIN"/>
    <property type="match status" value="1"/>
</dbReference>
<sequence length="128" mass="13161">MKTVTFRLAFRFAAALTLALSGAAYAQSDAMPASMPMSNDAAPAAPAAHSGHATKADRALGRAVRRALGKAQGFDVSGVFVRARDGAVTLSGTVRSGDQIRQAEDVTRSVEGVTSVTNKLTLFHGGNG</sequence>
<protein>
    <submittedName>
        <fullName evidence="4">Osmotically-inducible protein OsmY</fullName>
    </submittedName>
</protein>
<feature type="chain" id="PRO_5031223287" evidence="2">
    <location>
        <begin position="27"/>
        <end position="128"/>
    </location>
</feature>
<evidence type="ECO:0000259" key="3">
    <source>
        <dbReference type="PROSITE" id="PS50914"/>
    </source>
</evidence>
<feature type="compositionally biased region" description="Low complexity" evidence="1">
    <location>
        <begin position="35"/>
        <end position="50"/>
    </location>
</feature>
<comment type="caution">
    <text evidence="4">The sequence shown here is derived from an EMBL/GenBank/DDBJ whole genome shotgun (WGS) entry which is preliminary data.</text>
</comment>
<dbReference type="PANTHER" id="PTHR34606">
    <property type="entry name" value="BON DOMAIN-CONTAINING PROTEIN"/>
    <property type="match status" value="1"/>
</dbReference>
<proteinExistence type="predicted"/>
<evidence type="ECO:0000313" key="4">
    <source>
        <dbReference type="EMBL" id="MBB6104211.1"/>
    </source>
</evidence>
<evidence type="ECO:0000256" key="1">
    <source>
        <dbReference type="SAM" id="MobiDB-lite"/>
    </source>
</evidence>
<name>A0A7W9U0X5_9BURK</name>
<reference evidence="4 5" key="1">
    <citation type="submission" date="2020-08" db="EMBL/GenBank/DDBJ databases">
        <title>Above-ground endophytic microbial communities from plants in different locations in the United States.</title>
        <authorList>
            <person name="Frank C."/>
        </authorList>
    </citation>
    <scope>NUCLEOTIDE SEQUENCE [LARGE SCALE GENOMIC DNA]</scope>
    <source>
        <strain evidence="4 5">WP4_2_2</strain>
    </source>
</reference>
<dbReference type="RefSeq" id="WP_260175314.1">
    <property type="nucleotide sequence ID" value="NZ_JACHBW010000011.1"/>
</dbReference>
<dbReference type="Proteomes" id="UP000571554">
    <property type="component" value="Unassembled WGS sequence"/>
</dbReference>
<feature type="signal peptide" evidence="2">
    <location>
        <begin position="1"/>
        <end position="26"/>
    </location>
</feature>
<dbReference type="InterPro" id="IPR007055">
    <property type="entry name" value="BON_dom"/>
</dbReference>